<dbReference type="Proteomes" id="UP001237780">
    <property type="component" value="Unassembled WGS sequence"/>
</dbReference>
<dbReference type="InterPro" id="IPR051531">
    <property type="entry name" value="N-acetyltransferase"/>
</dbReference>
<name>A0ABU0SDC7_9HYPH</name>
<accession>A0ABU0SDC7</accession>
<proteinExistence type="predicted"/>
<dbReference type="InterPro" id="IPR000182">
    <property type="entry name" value="GNAT_dom"/>
</dbReference>
<dbReference type="Gene3D" id="3.40.630.30">
    <property type="match status" value="1"/>
</dbReference>
<sequence>MTKISVPVLETERLILRGHREDDFEVLHEVWTQPAVYQYISGQPSTRERSWGRLLQYIGMWHAIGYGFWALEEKATGRYIGDVGFANFNREIEPPFGDTPEMGWVLSQEIHGKGYGNEALEKMLHWGTGFFKATSTRCIISPDNIASRRIAEKNGFRKIAETTYTGEPVWLHERLFER</sequence>
<evidence type="ECO:0000313" key="3">
    <source>
        <dbReference type="Proteomes" id="UP001237780"/>
    </source>
</evidence>
<evidence type="ECO:0000259" key="1">
    <source>
        <dbReference type="PROSITE" id="PS51186"/>
    </source>
</evidence>
<protein>
    <submittedName>
        <fullName evidence="2">RimJ/RimL family protein N-acetyltransferase</fullName>
    </submittedName>
</protein>
<dbReference type="InterPro" id="IPR016181">
    <property type="entry name" value="Acyl_CoA_acyltransferase"/>
</dbReference>
<evidence type="ECO:0000313" key="2">
    <source>
        <dbReference type="EMBL" id="MDQ0997733.1"/>
    </source>
</evidence>
<comment type="caution">
    <text evidence="2">The sequence shown here is derived from an EMBL/GenBank/DDBJ whole genome shotgun (WGS) entry which is preliminary data.</text>
</comment>
<gene>
    <name evidence="2" type="ORF">QFZ34_002915</name>
</gene>
<dbReference type="EMBL" id="JAUSZT010000003">
    <property type="protein sequence ID" value="MDQ0997733.1"/>
    <property type="molecule type" value="Genomic_DNA"/>
</dbReference>
<dbReference type="RefSeq" id="WP_307282043.1">
    <property type="nucleotide sequence ID" value="NZ_JAUSZT010000003.1"/>
</dbReference>
<feature type="domain" description="N-acetyltransferase" evidence="1">
    <location>
        <begin position="14"/>
        <end position="177"/>
    </location>
</feature>
<dbReference type="PROSITE" id="PS51186">
    <property type="entry name" value="GNAT"/>
    <property type="match status" value="1"/>
</dbReference>
<dbReference type="PANTHER" id="PTHR43792:SF16">
    <property type="entry name" value="N-ACETYLTRANSFERASE DOMAIN-CONTAINING PROTEIN"/>
    <property type="match status" value="1"/>
</dbReference>
<dbReference type="PANTHER" id="PTHR43792">
    <property type="entry name" value="GNAT FAMILY, PUTATIVE (AFU_ORTHOLOGUE AFUA_3G00765)-RELATED-RELATED"/>
    <property type="match status" value="1"/>
</dbReference>
<keyword evidence="3" id="KW-1185">Reference proteome</keyword>
<organism evidence="2 3">
    <name type="scientific">Phyllobacterium ifriqiyense</name>
    <dbReference type="NCBI Taxonomy" id="314238"/>
    <lineage>
        <taxon>Bacteria</taxon>
        <taxon>Pseudomonadati</taxon>
        <taxon>Pseudomonadota</taxon>
        <taxon>Alphaproteobacteria</taxon>
        <taxon>Hyphomicrobiales</taxon>
        <taxon>Phyllobacteriaceae</taxon>
        <taxon>Phyllobacterium</taxon>
    </lineage>
</organism>
<reference evidence="2 3" key="1">
    <citation type="submission" date="2023-07" db="EMBL/GenBank/DDBJ databases">
        <title>Comparative genomics of wheat-associated soil bacteria to identify genetic determinants of phenazine resistance.</title>
        <authorList>
            <person name="Mouncey N."/>
        </authorList>
    </citation>
    <scope>NUCLEOTIDE SEQUENCE [LARGE SCALE GENOMIC DNA]</scope>
    <source>
        <strain evidence="2 3">W4I11</strain>
    </source>
</reference>
<dbReference type="Pfam" id="PF13302">
    <property type="entry name" value="Acetyltransf_3"/>
    <property type="match status" value="1"/>
</dbReference>
<dbReference type="SUPFAM" id="SSF55729">
    <property type="entry name" value="Acyl-CoA N-acyltransferases (Nat)"/>
    <property type="match status" value="1"/>
</dbReference>